<name>A0ABX5M8T5_9PROT</name>
<evidence type="ECO:0000313" key="1">
    <source>
        <dbReference type="EMBL" id="PXV80642.1"/>
    </source>
</evidence>
<dbReference type="Proteomes" id="UP000247780">
    <property type="component" value="Unassembled WGS sequence"/>
</dbReference>
<keyword evidence="2" id="KW-1185">Reference proteome</keyword>
<accession>A0ABX5M8T5</accession>
<dbReference type="Pfam" id="PF11697">
    <property type="entry name" value="DUF3293"/>
    <property type="match status" value="1"/>
</dbReference>
<proteinExistence type="predicted"/>
<dbReference type="EMBL" id="QICQ01000015">
    <property type="protein sequence ID" value="PXV80642.1"/>
    <property type="molecule type" value="Genomic_DNA"/>
</dbReference>
<comment type="caution">
    <text evidence="1">The sequence shown here is derived from an EMBL/GenBank/DDBJ whole genome shotgun (WGS) entry which is preliminary data.</text>
</comment>
<reference evidence="1 2" key="1">
    <citation type="submission" date="2018-04" db="EMBL/GenBank/DDBJ databases">
        <title>Active sludge and wastewater microbial communities from Klosterneuburg, Austria.</title>
        <authorList>
            <person name="Wagner M."/>
        </authorList>
    </citation>
    <scope>NUCLEOTIDE SEQUENCE [LARGE SCALE GENOMIC DNA]</scope>
    <source>
        <strain evidence="1 2">Nm 57</strain>
    </source>
</reference>
<dbReference type="RefSeq" id="WP_041353764.1">
    <property type="nucleotide sequence ID" value="NZ_QICQ01000015.1"/>
</dbReference>
<dbReference type="InterPro" id="IPR021710">
    <property type="entry name" value="DUF3293"/>
</dbReference>
<sequence>MQDRNTKPTILSKELVSNYLAAWYQIRIDTTRLIMLRIGSQSKSVATLLQATGNQNAAYITACNPASQMVTPEENQSATIQLYKQLAGYSKHLYPGESIDPAGEWPAEAGFLALGIDLATARTIGHAFGQNAIIWMNTDAISRLVLLR</sequence>
<evidence type="ECO:0000313" key="2">
    <source>
        <dbReference type="Proteomes" id="UP000247780"/>
    </source>
</evidence>
<gene>
    <name evidence="1" type="ORF">C8R14_11540</name>
</gene>
<protein>
    <submittedName>
        <fullName evidence="1">Uncharacterized protein DUF3293</fullName>
    </submittedName>
</protein>
<organism evidence="1 2">
    <name type="scientific">Nitrosomonas eutropha</name>
    <dbReference type="NCBI Taxonomy" id="916"/>
    <lineage>
        <taxon>Bacteria</taxon>
        <taxon>Pseudomonadati</taxon>
        <taxon>Pseudomonadota</taxon>
        <taxon>Betaproteobacteria</taxon>
        <taxon>Nitrosomonadales</taxon>
        <taxon>Nitrosomonadaceae</taxon>
        <taxon>Nitrosomonas</taxon>
    </lineage>
</organism>